<name>A0A2G9Y8I0_9BACT</name>
<evidence type="ECO:0000256" key="1">
    <source>
        <dbReference type="SAM" id="Phobius"/>
    </source>
</evidence>
<dbReference type="PANTHER" id="PTHR36007">
    <property type="entry name" value="TRANSPORT PROTEIN-RELATED"/>
    <property type="match status" value="1"/>
</dbReference>
<evidence type="ECO:0000313" key="3">
    <source>
        <dbReference type="Proteomes" id="UP000230392"/>
    </source>
</evidence>
<organism evidence="2 3">
    <name type="scientific">bacterium (Candidatus Ratteibacteria) CG23_combo_of_CG06-09_8_20_14_all_48_7</name>
    <dbReference type="NCBI Taxonomy" id="2014292"/>
    <lineage>
        <taxon>Bacteria</taxon>
        <taxon>Candidatus Ratteibacteria</taxon>
    </lineage>
</organism>
<reference evidence="2 3" key="1">
    <citation type="submission" date="2017-09" db="EMBL/GenBank/DDBJ databases">
        <title>Depth-based differentiation of microbial function through sediment-hosted aquifers and enrichment of novel symbionts in the deep terrestrial subsurface.</title>
        <authorList>
            <person name="Probst A.J."/>
            <person name="Ladd B."/>
            <person name="Jarett J.K."/>
            <person name="Geller-Mcgrath D.E."/>
            <person name="Sieber C.M."/>
            <person name="Emerson J.B."/>
            <person name="Anantharaman K."/>
            <person name="Thomas B.C."/>
            <person name="Malmstrom R."/>
            <person name="Stieglmeier M."/>
            <person name="Klingl A."/>
            <person name="Woyke T."/>
            <person name="Ryan C.M."/>
            <person name="Banfield J.F."/>
        </authorList>
    </citation>
    <scope>NUCLEOTIDE SEQUENCE [LARGE SCALE GENOMIC DNA]</scope>
    <source>
        <strain evidence="2">CG23_combo_of_CG06-09_8_20_14_all_48_7</strain>
    </source>
</reference>
<keyword evidence="1" id="KW-0812">Transmembrane</keyword>
<proteinExistence type="predicted"/>
<evidence type="ECO:0000313" key="2">
    <source>
        <dbReference type="EMBL" id="PIP15552.1"/>
    </source>
</evidence>
<comment type="caution">
    <text evidence="2">The sequence shown here is derived from an EMBL/GenBank/DDBJ whole genome shotgun (WGS) entry which is preliminary data.</text>
</comment>
<keyword evidence="1" id="KW-1133">Transmembrane helix</keyword>
<dbReference type="AlphaFoldDB" id="A0A2G9Y8I0"/>
<dbReference type="InterPro" id="IPR009577">
    <property type="entry name" value="Sm_multidrug_ex"/>
</dbReference>
<dbReference type="Proteomes" id="UP000230392">
    <property type="component" value="Unassembled WGS sequence"/>
</dbReference>
<accession>A0A2G9Y8I0</accession>
<protein>
    <recommendedName>
        <fullName evidence="4">Ligand-binding protein SH3</fullName>
    </recommendedName>
</protein>
<keyword evidence="1" id="KW-0472">Membrane</keyword>
<dbReference type="PANTHER" id="PTHR36007:SF2">
    <property type="entry name" value="TRANSPORT PROTEIN-RELATED"/>
    <property type="match status" value="1"/>
</dbReference>
<feature type="transmembrane region" description="Helical" evidence="1">
    <location>
        <begin position="128"/>
        <end position="153"/>
    </location>
</feature>
<gene>
    <name evidence="2" type="ORF">COX46_05585</name>
</gene>
<feature type="transmembrane region" description="Helical" evidence="1">
    <location>
        <begin position="38"/>
        <end position="58"/>
    </location>
</feature>
<dbReference type="EMBL" id="PCRF01000272">
    <property type="protein sequence ID" value="PIP15552.1"/>
    <property type="molecule type" value="Genomic_DNA"/>
</dbReference>
<evidence type="ECO:0008006" key="4">
    <source>
        <dbReference type="Google" id="ProtNLM"/>
    </source>
</evidence>
<feature type="transmembrane region" description="Helical" evidence="1">
    <location>
        <begin position="94"/>
        <end position="122"/>
    </location>
</feature>
<dbReference type="Pfam" id="PF06695">
    <property type="entry name" value="Sm_multidrug_ex"/>
    <property type="match status" value="1"/>
</dbReference>
<sequence length="158" mass="17249">MGTGVSEYVITFIFSLLPISELRGAIPYGLSQGLPLKWVLVTAIIGNFIPVIPVYWGIQKLARYLSKFPSAKRFFDWLFERSRRKAKGIKYSEFFGLAIFVGIPLPMTGAWTGAIIASILGIPPKRAIPSVTLGILIAAGIVTGVCLGVITVFSRFVK</sequence>